<evidence type="ECO:0000313" key="3">
    <source>
        <dbReference type="EMBL" id="WRP17093.1"/>
    </source>
</evidence>
<gene>
    <name evidence="3" type="ORF">U7230_13545</name>
</gene>
<feature type="compositionally biased region" description="Polar residues" evidence="1">
    <location>
        <begin position="1"/>
        <end position="12"/>
    </location>
</feature>
<name>A0ABZ1BWP5_9FIRM</name>
<proteinExistence type="predicted"/>
<reference evidence="3 4" key="1">
    <citation type="journal article" date="2024" name="Front. Microbiol.">
        <title>Novel thermophilic genera Geochorda gen. nov. and Carboxydochorda gen. nov. from the deep terrestrial subsurface reveal the ecophysiological diversity in the class Limnochordia.</title>
        <authorList>
            <person name="Karnachuk O.V."/>
            <person name="Lukina A.P."/>
            <person name="Avakyan M.R."/>
            <person name="Kadnikov V.V."/>
            <person name="Begmatov S."/>
            <person name="Beletsky A.V."/>
            <person name="Vlasova K.G."/>
            <person name="Novikov A.A."/>
            <person name="Shcherbakova V.A."/>
            <person name="Mardanov A.V."/>
            <person name="Ravin N.V."/>
        </authorList>
    </citation>
    <scope>NUCLEOTIDE SEQUENCE [LARGE SCALE GENOMIC DNA]</scope>
    <source>
        <strain evidence="3 4">L945</strain>
    </source>
</reference>
<evidence type="ECO:0000259" key="2">
    <source>
        <dbReference type="Pfam" id="PF20114"/>
    </source>
</evidence>
<evidence type="ECO:0000313" key="4">
    <source>
        <dbReference type="Proteomes" id="UP001332192"/>
    </source>
</evidence>
<evidence type="ECO:0000256" key="1">
    <source>
        <dbReference type="SAM" id="MobiDB-lite"/>
    </source>
</evidence>
<feature type="domain" description="DUF6504" evidence="2">
    <location>
        <begin position="3"/>
        <end position="93"/>
    </location>
</feature>
<protein>
    <submittedName>
        <fullName evidence="3">DUF6504 family protein</fullName>
    </submittedName>
</protein>
<dbReference type="Proteomes" id="UP001332192">
    <property type="component" value="Chromosome"/>
</dbReference>
<feature type="region of interest" description="Disordered" evidence="1">
    <location>
        <begin position="1"/>
        <end position="24"/>
    </location>
</feature>
<sequence>MQQIEMMESQQPEVAGQPPAPRSFRWQGRTFTVSAVLRRWQDHPSRARGALKGRQVPFGAATETGARTYFRVRTEDGSVFDLAYDPQASTWGLLRQLASGAGGR</sequence>
<organism evidence="3 4">
    <name type="scientific">Carboxydichorda subterranea</name>
    <dbReference type="NCBI Taxonomy" id="3109565"/>
    <lineage>
        <taxon>Bacteria</taxon>
        <taxon>Bacillati</taxon>
        <taxon>Bacillota</taxon>
        <taxon>Limnochordia</taxon>
        <taxon>Limnochordales</taxon>
        <taxon>Geochordaceae</taxon>
        <taxon>Carboxydichorda</taxon>
    </lineage>
</organism>
<accession>A0ABZ1BWP5</accession>
<dbReference type="InterPro" id="IPR045443">
    <property type="entry name" value="DUF6504"/>
</dbReference>
<dbReference type="Pfam" id="PF20114">
    <property type="entry name" value="DUF6504"/>
    <property type="match status" value="1"/>
</dbReference>
<dbReference type="EMBL" id="CP141615">
    <property type="protein sequence ID" value="WRP17093.1"/>
    <property type="molecule type" value="Genomic_DNA"/>
</dbReference>
<dbReference type="RefSeq" id="WP_324716365.1">
    <property type="nucleotide sequence ID" value="NZ_CP141615.1"/>
</dbReference>
<keyword evidence="4" id="KW-1185">Reference proteome</keyword>